<dbReference type="InterPro" id="IPR022190">
    <property type="entry name" value="DUF3716"/>
</dbReference>
<protein>
    <submittedName>
        <fullName evidence="2">Uncharacterized protein</fullName>
    </submittedName>
</protein>
<feature type="region of interest" description="Disordered" evidence="1">
    <location>
        <begin position="323"/>
        <end position="408"/>
    </location>
</feature>
<feature type="region of interest" description="Disordered" evidence="1">
    <location>
        <begin position="50"/>
        <end position="78"/>
    </location>
</feature>
<proteinExistence type="predicted"/>
<feature type="compositionally biased region" description="Polar residues" evidence="1">
    <location>
        <begin position="323"/>
        <end position="345"/>
    </location>
</feature>
<reference evidence="2 3" key="1">
    <citation type="journal article" date="2024" name="Front Chem Biol">
        <title>Unveiling the potential of Daldinia eschscholtzii MFLUCC 19-0629 through bioactivity and bioinformatics studies for enhanced sustainable agriculture production.</title>
        <authorList>
            <person name="Brooks S."/>
            <person name="Weaver J.A."/>
            <person name="Klomchit A."/>
            <person name="Alharthi S.A."/>
            <person name="Onlamun T."/>
            <person name="Nurani R."/>
            <person name="Vong T.K."/>
            <person name="Alberti F."/>
            <person name="Greco C."/>
        </authorList>
    </citation>
    <scope>NUCLEOTIDE SEQUENCE [LARGE SCALE GENOMIC DNA]</scope>
    <source>
        <strain evidence="2">MFLUCC 19-0629</strain>
    </source>
</reference>
<keyword evidence="3" id="KW-1185">Reference proteome</keyword>
<accession>A0AAX6MGA7</accession>
<organism evidence="2 3">
    <name type="scientific">Daldinia eschscholtzii</name>
    <dbReference type="NCBI Taxonomy" id="292717"/>
    <lineage>
        <taxon>Eukaryota</taxon>
        <taxon>Fungi</taxon>
        <taxon>Dikarya</taxon>
        <taxon>Ascomycota</taxon>
        <taxon>Pezizomycotina</taxon>
        <taxon>Sordariomycetes</taxon>
        <taxon>Xylariomycetidae</taxon>
        <taxon>Xylariales</taxon>
        <taxon>Hypoxylaceae</taxon>
        <taxon>Daldinia</taxon>
    </lineage>
</organism>
<evidence type="ECO:0000313" key="3">
    <source>
        <dbReference type="Proteomes" id="UP001369815"/>
    </source>
</evidence>
<evidence type="ECO:0000256" key="1">
    <source>
        <dbReference type="SAM" id="MobiDB-lite"/>
    </source>
</evidence>
<gene>
    <name evidence="2" type="ORF">Daesc_007742</name>
</gene>
<feature type="compositionally biased region" description="Acidic residues" evidence="1">
    <location>
        <begin position="357"/>
        <end position="367"/>
    </location>
</feature>
<dbReference type="Proteomes" id="UP001369815">
    <property type="component" value="Unassembled WGS sequence"/>
</dbReference>
<evidence type="ECO:0000313" key="2">
    <source>
        <dbReference type="EMBL" id="KAK6951211.1"/>
    </source>
</evidence>
<dbReference type="Pfam" id="PF12511">
    <property type="entry name" value="DUF3716"/>
    <property type="match status" value="1"/>
</dbReference>
<sequence>MTDNQANSDFRSIVNAAAATWYSRHTDSPEHAQSDGSKYSLYPPAHHDYYLRSSKGGSPPKADSNHPDENGGRPTNTSVIRSGITAWESTLEVLPDELRSISLPIHPLAQALAEQPTLRGVEWNPYRQQGGFRPRTAIDYSSLMIYLSGQVNPNPCRNCRLKNGPYTRCIVAPPSVLALSSLKHACANCTYQNQHRKCTNLPIDDEELVAKSRMARSTLKLKNPTPMKTPGRRPKAAYNGTPHYTASPKPDHGHMIRKPTAQSITADAFSEKLRQVRSWSPRSRRRMKAEVMQWQAAIMTIEAENTRSPPMSRALEGQEQLTISNRPGVSIPPVSQTPSHPSGSYSILPAPASMDGSLDEMEAEEYGEVYSQHQAAENDENENEGESDYEGTPWGGFNEAVHGLKPPL</sequence>
<feature type="compositionally biased region" description="Acidic residues" evidence="1">
    <location>
        <begin position="377"/>
        <end position="389"/>
    </location>
</feature>
<dbReference type="AlphaFoldDB" id="A0AAX6MGA7"/>
<dbReference type="EMBL" id="JBANMG010000007">
    <property type="protein sequence ID" value="KAK6951211.1"/>
    <property type="molecule type" value="Genomic_DNA"/>
</dbReference>
<feature type="region of interest" description="Disordered" evidence="1">
    <location>
        <begin position="221"/>
        <end position="240"/>
    </location>
</feature>
<comment type="caution">
    <text evidence="2">The sequence shown here is derived from an EMBL/GenBank/DDBJ whole genome shotgun (WGS) entry which is preliminary data.</text>
</comment>
<name>A0AAX6MGA7_9PEZI</name>